<feature type="non-terminal residue" evidence="4">
    <location>
        <position position="105"/>
    </location>
</feature>
<proteinExistence type="inferred from homology"/>
<organism evidence="4">
    <name type="scientific">marine sediment metagenome</name>
    <dbReference type="NCBI Taxonomy" id="412755"/>
    <lineage>
        <taxon>unclassified sequences</taxon>
        <taxon>metagenomes</taxon>
        <taxon>ecological metagenomes</taxon>
    </lineage>
</organism>
<dbReference type="InterPro" id="IPR000917">
    <property type="entry name" value="Sulfatase_N"/>
</dbReference>
<reference evidence="4" key="1">
    <citation type="journal article" date="2014" name="Front. Microbiol.">
        <title>High frequency of phylogenetically diverse reductive dehalogenase-homologous genes in deep subseafloor sedimentary metagenomes.</title>
        <authorList>
            <person name="Kawai M."/>
            <person name="Futagami T."/>
            <person name="Toyoda A."/>
            <person name="Takaki Y."/>
            <person name="Nishi S."/>
            <person name="Hori S."/>
            <person name="Arai W."/>
            <person name="Tsubouchi T."/>
            <person name="Morono Y."/>
            <person name="Uchiyama I."/>
            <person name="Ito T."/>
            <person name="Fujiyama A."/>
            <person name="Inagaki F."/>
            <person name="Takami H."/>
        </authorList>
    </citation>
    <scope>NUCLEOTIDE SEQUENCE</scope>
    <source>
        <strain evidence="4">Expedition CK06-06</strain>
    </source>
</reference>
<sequence>MIELLIKSTTGWPEKPPSFLRHTTKTIAYILISSLALTSIVSAEPDHPNFVIIFVDDMGYGDLGCYGGKTAKTPCIDQLAADGTRFTSFYAQTVCGPSRGALMTG</sequence>
<dbReference type="InterPro" id="IPR050738">
    <property type="entry name" value="Sulfatase"/>
</dbReference>
<evidence type="ECO:0000256" key="2">
    <source>
        <dbReference type="ARBA" id="ARBA00022801"/>
    </source>
</evidence>
<dbReference type="PANTHER" id="PTHR42693">
    <property type="entry name" value="ARYLSULFATASE FAMILY MEMBER"/>
    <property type="match status" value="1"/>
</dbReference>
<accession>X1FRF3</accession>
<dbReference type="EMBL" id="BARU01006661">
    <property type="protein sequence ID" value="GAH35110.1"/>
    <property type="molecule type" value="Genomic_DNA"/>
</dbReference>
<evidence type="ECO:0000313" key="4">
    <source>
        <dbReference type="EMBL" id="GAH35110.1"/>
    </source>
</evidence>
<gene>
    <name evidence="4" type="ORF">S03H2_13114</name>
</gene>
<dbReference type="AlphaFoldDB" id="X1FRF3"/>
<protein>
    <recommendedName>
        <fullName evidence="3">Sulfatase N-terminal domain-containing protein</fullName>
    </recommendedName>
</protein>
<dbReference type="PANTHER" id="PTHR42693:SF53">
    <property type="entry name" value="ENDO-4-O-SULFATASE"/>
    <property type="match status" value="1"/>
</dbReference>
<dbReference type="InterPro" id="IPR017850">
    <property type="entry name" value="Alkaline_phosphatase_core_sf"/>
</dbReference>
<evidence type="ECO:0000259" key="3">
    <source>
        <dbReference type="Pfam" id="PF00884"/>
    </source>
</evidence>
<dbReference type="Pfam" id="PF00884">
    <property type="entry name" value="Sulfatase"/>
    <property type="match status" value="1"/>
</dbReference>
<dbReference type="Gene3D" id="3.40.720.10">
    <property type="entry name" value="Alkaline Phosphatase, subunit A"/>
    <property type="match status" value="1"/>
</dbReference>
<name>X1FRF3_9ZZZZ</name>
<feature type="domain" description="Sulfatase N-terminal" evidence="3">
    <location>
        <begin position="48"/>
        <end position="105"/>
    </location>
</feature>
<comment type="caution">
    <text evidence="4">The sequence shown here is derived from an EMBL/GenBank/DDBJ whole genome shotgun (WGS) entry which is preliminary data.</text>
</comment>
<keyword evidence="2" id="KW-0378">Hydrolase</keyword>
<comment type="similarity">
    <text evidence="1">Belongs to the sulfatase family.</text>
</comment>
<dbReference type="SUPFAM" id="SSF53649">
    <property type="entry name" value="Alkaline phosphatase-like"/>
    <property type="match status" value="1"/>
</dbReference>
<dbReference type="GO" id="GO:0004065">
    <property type="term" value="F:arylsulfatase activity"/>
    <property type="evidence" value="ECO:0007669"/>
    <property type="project" value="TreeGrafter"/>
</dbReference>
<evidence type="ECO:0000256" key="1">
    <source>
        <dbReference type="ARBA" id="ARBA00008779"/>
    </source>
</evidence>